<dbReference type="PANTHER" id="PTHR47941">
    <property type="entry name" value="PENTATRICOPEPTIDE REPEAT-CONTAINING PROTEIN 3, MITOCHONDRIAL"/>
    <property type="match status" value="1"/>
</dbReference>
<dbReference type="EMBL" id="JACEIK010006443">
    <property type="protein sequence ID" value="MCE2055685.1"/>
    <property type="molecule type" value="Genomic_DNA"/>
</dbReference>
<dbReference type="Gene3D" id="1.25.40.10">
    <property type="entry name" value="Tetratricopeptide repeat domain"/>
    <property type="match status" value="3"/>
</dbReference>
<protein>
    <recommendedName>
        <fullName evidence="6">Pentatricopeptide repeat-containing protein</fullName>
    </recommendedName>
</protein>
<name>A0ABS8W0L7_DATST</name>
<reference evidence="4 5" key="1">
    <citation type="journal article" date="2021" name="BMC Genomics">
        <title>Datura genome reveals duplications of psychoactive alkaloid biosynthetic genes and high mutation rate following tissue culture.</title>
        <authorList>
            <person name="Rajewski A."/>
            <person name="Carter-House D."/>
            <person name="Stajich J."/>
            <person name="Litt A."/>
        </authorList>
    </citation>
    <scope>NUCLEOTIDE SEQUENCE [LARGE SCALE GENOMIC DNA]</scope>
    <source>
        <strain evidence="4">AR-01</strain>
    </source>
</reference>
<evidence type="ECO:0000313" key="5">
    <source>
        <dbReference type="Proteomes" id="UP000823775"/>
    </source>
</evidence>
<feature type="repeat" description="PPR" evidence="3">
    <location>
        <begin position="18"/>
        <end position="52"/>
    </location>
</feature>
<dbReference type="Proteomes" id="UP000823775">
    <property type="component" value="Unassembled WGS sequence"/>
</dbReference>
<dbReference type="Pfam" id="PF13041">
    <property type="entry name" value="PPR_2"/>
    <property type="match status" value="1"/>
</dbReference>
<sequence>MDSVLIVRLMMEHSLVPEVRTLSTVLNGLIRVRRFDLVLQLFDKAVNWGVKPDEYIYTAVLKSFERISKLSTLVDEMGLFLVPREAVVSRMLDNKVELTIYPYNSLVNGYCKAGKCSAAESIFNEMIDKGLDSQLLCKPISLIDGYCKKEIHSAFRLYHEMTGKEFTITTTALISGFCRARMMGIADGNTVRALKLLDEMKKGLIPDTYTYRSLITGLCASAQYSA</sequence>
<accession>A0ABS8W0L7</accession>
<evidence type="ECO:0008006" key="6">
    <source>
        <dbReference type="Google" id="ProtNLM"/>
    </source>
</evidence>
<dbReference type="PROSITE" id="PS51375">
    <property type="entry name" value="PPR"/>
    <property type="match status" value="2"/>
</dbReference>
<evidence type="ECO:0000256" key="1">
    <source>
        <dbReference type="ARBA" id="ARBA00007626"/>
    </source>
</evidence>
<comment type="caution">
    <text evidence="4">The sequence shown here is derived from an EMBL/GenBank/DDBJ whole genome shotgun (WGS) entry which is preliminary data.</text>
</comment>
<feature type="repeat" description="PPR" evidence="3">
    <location>
        <begin position="99"/>
        <end position="133"/>
    </location>
</feature>
<comment type="similarity">
    <text evidence="1">Belongs to the PPR family. P subfamily.</text>
</comment>
<dbReference type="Pfam" id="PF01535">
    <property type="entry name" value="PPR"/>
    <property type="match status" value="2"/>
</dbReference>
<evidence type="ECO:0000313" key="4">
    <source>
        <dbReference type="EMBL" id="MCE2055685.1"/>
    </source>
</evidence>
<keyword evidence="5" id="KW-1185">Reference proteome</keyword>
<dbReference type="NCBIfam" id="TIGR00756">
    <property type="entry name" value="PPR"/>
    <property type="match status" value="2"/>
</dbReference>
<dbReference type="InterPro" id="IPR011990">
    <property type="entry name" value="TPR-like_helical_dom_sf"/>
</dbReference>
<proteinExistence type="inferred from homology"/>
<keyword evidence="2" id="KW-0677">Repeat</keyword>
<evidence type="ECO:0000256" key="2">
    <source>
        <dbReference type="ARBA" id="ARBA00022737"/>
    </source>
</evidence>
<evidence type="ECO:0000256" key="3">
    <source>
        <dbReference type="PROSITE-ProRule" id="PRU00708"/>
    </source>
</evidence>
<gene>
    <name evidence="4" type="ORF">HAX54_043188</name>
</gene>
<organism evidence="4 5">
    <name type="scientific">Datura stramonium</name>
    <name type="common">Jimsonweed</name>
    <name type="synonym">Common thornapple</name>
    <dbReference type="NCBI Taxonomy" id="4076"/>
    <lineage>
        <taxon>Eukaryota</taxon>
        <taxon>Viridiplantae</taxon>
        <taxon>Streptophyta</taxon>
        <taxon>Embryophyta</taxon>
        <taxon>Tracheophyta</taxon>
        <taxon>Spermatophyta</taxon>
        <taxon>Magnoliopsida</taxon>
        <taxon>eudicotyledons</taxon>
        <taxon>Gunneridae</taxon>
        <taxon>Pentapetalae</taxon>
        <taxon>asterids</taxon>
        <taxon>lamiids</taxon>
        <taxon>Solanales</taxon>
        <taxon>Solanaceae</taxon>
        <taxon>Solanoideae</taxon>
        <taxon>Datureae</taxon>
        <taxon>Datura</taxon>
    </lineage>
</organism>
<dbReference type="InterPro" id="IPR002885">
    <property type="entry name" value="PPR_rpt"/>
</dbReference>